<organism evidence="2">
    <name type="scientific">Timema californicum</name>
    <name type="common">California timema</name>
    <name type="synonym">Walking stick</name>
    <dbReference type="NCBI Taxonomy" id="61474"/>
    <lineage>
        <taxon>Eukaryota</taxon>
        <taxon>Metazoa</taxon>
        <taxon>Ecdysozoa</taxon>
        <taxon>Arthropoda</taxon>
        <taxon>Hexapoda</taxon>
        <taxon>Insecta</taxon>
        <taxon>Pterygota</taxon>
        <taxon>Neoptera</taxon>
        <taxon>Polyneoptera</taxon>
        <taxon>Phasmatodea</taxon>
        <taxon>Timematodea</taxon>
        <taxon>Timematoidea</taxon>
        <taxon>Timematidae</taxon>
        <taxon>Timema</taxon>
    </lineage>
</organism>
<gene>
    <name evidence="2" type="ORF">TCMB3V08_LOCUS1151</name>
</gene>
<evidence type="ECO:0000256" key="1">
    <source>
        <dbReference type="SAM" id="MobiDB-lite"/>
    </source>
</evidence>
<dbReference type="AlphaFoldDB" id="A0A7R9P3M9"/>
<reference evidence="2" key="1">
    <citation type="submission" date="2020-11" db="EMBL/GenBank/DDBJ databases">
        <authorList>
            <person name="Tran Van P."/>
        </authorList>
    </citation>
    <scope>NUCLEOTIDE SEQUENCE</scope>
</reference>
<feature type="compositionally biased region" description="Polar residues" evidence="1">
    <location>
        <begin position="147"/>
        <end position="158"/>
    </location>
</feature>
<sequence>MVLSRHIELTNWHQCCDDVTRETQGEYCDLTRNDYVTQIGPSIFNNSASPKNTGFYWYSPTPEHHIPEINFQPKENTTLNTFMKANKKATSKKAGKQRVIEEGEVWLCQTWGHDEPRATTTCGCSRARANDLPLTPPSADEPGINVPHSSTILHSPSRPQKEQQEKINKKRNNKRKLNENGWLSGSEFGIYNSDLRGWDSVKVPVSVDETPAITGFLEHLRSDLENIIDLLSMDRWLKSGSLKKTIKTSATVPPVAMEASTANSVEEDGAVANARISGQDEGFLDESATAVPASEYSFRMYKYMPSIPAPSTTPDLTGKKMKNDILISPPYRTSASITPLERMSSGLVNEFRRYHEAVRESVNETLTLPPVGYFPQHESGSGTWCETSSCKPEESIIVIFVVTPLVPMSTLISSPPAMEAPSHPLRCRIIADFADGGLNLEEVNLHLHGGRVVTDLGKITPSSPDRGSNLNLPVLGSLVQQEISALANYAIEAVRARRCDGDYASTCRQLGTWLHRSSFAEILHCLKSPCSFRAGPPMLGGPGVLPHCPGGSYGPEQNVRVRILDEFTVMSPTPYHIADNQNTGNKRNTACKYRYSPAELSTDESPY</sequence>
<evidence type="ECO:0000313" key="2">
    <source>
        <dbReference type="EMBL" id="CAD7568382.1"/>
    </source>
</evidence>
<accession>A0A7R9P3M9</accession>
<dbReference type="EMBL" id="OE179308">
    <property type="protein sequence ID" value="CAD7568382.1"/>
    <property type="molecule type" value="Genomic_DNA"/>
</dbReference>
<name>A0A7R9P3M9_TIMCA</name>
<protein>
    <submittedName>
        <fullName evidence="2">(California timema) hypothetical protein</fullName>
    </submittedName>
</protein>
<feature type="region of interest" description="Disordered" evidence="1">
    <location>
        <begin position="134"/>
        <end position="179"/>
    </location>
</feature>
<proteinExistence type="predicted"/>